<reference evidence="2" key="1">
    <citation type="submission" date="2016-10" db="EMBL/GenBank/DDBJ databases">
        <authorList>
            <person name="Varghese N."/>
            <person name="Submissions S."/>
        </authorList>
    </citation>
    <scope>NUCLEOTIDE SEQUENCE [LARGE SCALE GENOMIC DNA]</scope>
    <source>
        <strain evidence="2">CGMCC 1.8895</strain>
    </source>
</reference>
<dbReference type="STRING" id="576118.SAMN05216216_103165"/>
<evidence type="ECO:0000313" key="1">
    <source>
        <dbReference type="EMBL" id="SDK44917.1"/>
    </source>
</evidence>
<protein>
    <submittedName>
        <fullName evidence="1">Uncharacterized protein</fullName>
    </submittedName>
</protein>
<dbReference type="RefSeq" id="WP_281182350.1">
    <property type="nucleotide sequence ID" value="NZ_FNFY01000003.1"/>
</dbReference>
<name>A0A1G9BZQ1_9BACL</name>
<dbReference type="AlphaFoldDB" id="A0A1G9BZQ1"/>
<evidence type="ECO:0000313" key="2">
    <source>
        <dbReference type="Proteomes" id="UP000199008"/>
    </source>
</evidence>
<organism evidence="1 2">
    <name type="scientific">Lacicoccus qingdaonensis</name>
    <dbReference type="NCBI Taxonomy" id="576118"/>
    <lineage>
        <taxon>Bacteria</taxon>
        <taxon>Bacillati</taxon>
        <taxon>Bacillota</taxon>
        <taxon>Bacilli</taxon>
        <taxon>Bacillales</taxon>
        <taxon>Salinicoccaceae</taxon>
        <taxon>Lacicoccus</taxon>
    </lineage>
</organism>
<accession>A0A1G9BZQ1</accession>
<proteinExistence type="predicted"/>
<dbReference type="Proteomes" id="UP000199008">
    <property type="component" value="Unassembled WGS sequence"/>
</dbReference>
<gene>
    <name evidence="1" type="ORF">SAMN05216216_103165</name>
</gene>
<sequence>MKINTNDYKVPATKEFNLNDYPTFLNLEKSEQDIKKEYIP</sequence>
<keyword evidence="2" id="KW-1185">Reference proteome</keyword>
<dbReference type="EMBL" id="FNFY01000003">
    <property type="protein sequence ID" value="SDK44917.1"/>
    <property type="molecule type" value="Genomic_DNA"/>
</dbReference>